<dbReference type="NCBIfam" id="TIGR00005">
    <property type="entry name" value="rluA_subfam"/>
    <property type="match status" value="1"/>
</dbReference>
<dbReference type="InterPro" id="IPR006224">
    <property type="entry name" value="PsdUridine_synth_RluA-like_CS"/>
</dbReference>
<dbReference type="GO" id="GO:0120159">
    <property type="term" value="F:rRNA pseudouridine synthase activity"/>
    <property type="evidence" value="ECO:0007669"/>
    <property type="project" value="UniProtKB-ARBA"/>
</dbReference>
<evidence type="ECO:0000256" key="6">
    <source>
        <dbReference type="RuleBase" id="RU362028"/>
    </source>
</evidence>
<gene>
    <name evidence="8" type="ORF">DF188_06250</name>
</gene>
<comment type="catalytic activity">
    <reaction evidence="1 6">
        <text>a uridine in RNA = a pseudouridine in RNA</text>
        <dbReference type="Rhea" id="RHEA:48348"/>
        <dbReference type="Rhea" id="RHEA-COMP:12068"/>
        <dbReference type="Rhea" id="RHEA-COMP:12069"/>
        <dbReference type="ChEBI" id="CHEBI:65314"/>
        <dbReference type="ChEBI" id="CHEBI:65315"/>
    </reaction>
</comment>
<keyword evidence="3 6" id="KW-0413">Isomerase</keyword>
<dbReference type="InterPro" id="IPR006225">
    <property type="entry name" value="PsdUridine_synth_RluC/D"/>
</dbReference>
<dbReference type="GO" id="GO:0000455">
    <property type="term" value="P:enzyme-directed rRNA pseudouridine synthesis"/>
    <property type="evidence" value="ECO:0007669"/>
    <property type="project" value="TreeGrafter"/>
</dbReference>
<dbReference type="PANTHER" id="PTHR21600">
    <property type="entry name" value="MITOCHONDRIAL RNA PSEUDOURIDINE SYNTHASE"/>
    <property type="match status" value="1"/>
</dbReference>
<evidence type="ECO:0000256" key="2">
    <source>
        <dbReference type="ARBA" id="ARBA00010876"/>
    </source>
</evidence>
<dbReference type="AlphaFoldDB" id="A0A2U2C038"/>
<dbReference type="InterPro" id="IPR006145">
    <property type="entry name" value="PsdUridine_synth_RsuA/RluA"/>
</dbReference>
<dbReference type="SUPFAM" id="SSF55174">
    <property type="entry name" value="Alpha-L RNA-binding motif"/>
    <property type="match status" value="1"/>
</dbReference>
<dbReference type="InterPro" id="IPR002942">
    <property type="entry name" value="S4_RNA-bd"/>
</dbReference>
<feature type="active site" evidence="4">
    <location>
        <position position="142"/>
    </location>
</feature>
<evidence type="ECO:0000256" key="3">
    <source>
        <dbReference type="ARBA" id="ARBA00023235"/>
    </source>
</evidence>
<dbReference type="Proteomes" id="UP000245014">
    <property type="component" value="Unassembled WGS sequence"/>
</dbReference>
<dbReference type="Gene3D" id="3.10.290.10">
    <property type="entry name" value="RNA-binding S4 domain"/>
    <property type="match status" value="1"/>
</dbReference>
<evidence type="ECO:0000256" key="4">
    <source>
        <dbReference type="PIRSR" id="PIRSR606225-1"/>
    </source>
</evidence>
<dbReference type="Gene3D" id="3.30.2350.10">
    <property type="entry name" value="Pseudouridine synthase"/>
    <property type="match status" value="1"/>
</dbReference>
<reference evidence="8 9" key="1">
    <citation type="submission" date="2018-05" db="EMBL/GenBank/DDBJ databases">
        <title>Antimicrobial susceptibility testing and genomic analysis of Arcobacter skirrowii strains and one Arcobacter butzleri isolated from German poultry farms.</title>
        <authorList>
            <person name="Haenel I."/>
            <person name="Hotzel H."/>
            <person name="Tomaso H."/>
            <person name="Busch A."/>
        </authorList>
    </citation>
    <scope>NUCLEOTIDE SEQUENCE [LARGE SCALE GENOMIC DNA]</scope>
    <source>
        <strain evidence="9">v</strain>
    </source>
</reference>
<comment type="function">
    <text evidence="6">Responsible for synthesis of pseudouridine from uracil.</text>
</comment>
<evidence type="ECO:0000256" key="1">
    <source>
        <dbReference type="ARBA" id="ARBA00000073"/>
    </source>
</evidence>
<feature type="domain" description="RNA-binding S4" evidence="7">
    <location>
        <begin position="11"/>
        <end position="68"/>
    </location>
</feature>
<comment type="similarity">
    <text evidence="2 6">Belongs to the pseudouridine synthase RluA family.</text>
</comment>
<keyword evidence="5" id="KW-0694">RNA-binding</keyword>
<dbReference type="PANTHER" id="PTHR21600:SF44">
    <property type="entry name" value="RIBOSOMAL LARGE SUBUNIT PSEUDOURIDINE SYNTHASE D"/>
    <property type="match status" value="1"/>
</dbReference>
<dbReference type="STRING" id="28200.GCA_001572935_01843"/>
<protein>
    <recommendedName>
        <fullName evidence="6">Pseudouridine synthase</fullName>
        <ecNumber evidence="6">5.4.99.-</ecNumber>
    </recommendedName>
</protein>
<dbReference type="EMBL" id="QEYI01000004">
    <property type="protein sequence ID" value="PWE21107.1"/>
    <property type="molecule type" value="Genomic_DNA"/>
</dbReference>
<comment type="caution">
    <text evidence="8">The sequence shown here is derived from an EMBL/GenBank/DDBJ whole genome shotgun (WGS) entry which is preliminary data.</text>
</comment>
<dbReference type="RefSeq" id="WP_109158486.1">
    <property type="nucleotide sequence ID" value="NZ_QEYI01000004.1"/>
</dbReference>
<sequence length="328" mass="37958">MYKKFIVDSEDRLDKFLSKNLEDSRNQILQLIKKNLVKVDNKTIDKNGYKLKENQTVEVEIPKPEEIKIKSPEYLLDFFKDFEIKIIYEDEDILVLNKPANLTVHEASSVKEPTLVDWLKLKNFSLSTISGELRHGIVHRLDKGTSGILVVAKTNEAHQNLSKEFENRNIGRYYLAIIDLALKDNVVINRPIARNPNNRLKMGIVENGKDAKTAFCKIESSNNQKYELIACKLFTGRTHQIRVHLNSISRHILGDTLYGFKSELSKINRIFLHAYYLEFMHPIKKTNLCFKADIPKDIENFIDINFSKEIIDEKINPAKLTDSFSFVS</sequence>
<evidence type="ECO:0000313" key="9">
    <source>
        <dbReference type="Proteomes" id="UP000245014"/>
    </source>
</evidence>
<dbReference type="CDD" id="cd00165">
    <property type="entry name" value="S4"/>
    <property type="match status" value="1"/>
</dbReference>
<evidence type="ECO:0000313" key="8">
    <source>
        <dbReference type="EMBL" id="PWE21107.1"/>
    </source>
</evidence>
<organism evidence="8 9">
    <name type="scientific">Aliarcobacter skirrowii</name>
    <dbReference type="NCBI Taxonomy" id="28200"/>
    <lineage>
        <taxon>Bacteria</taxon>
        <taxon>Pseudomonadati</taxon>
        <taxon>Campylobacterota</taxon>
        <taxon>Epsilonproteobacteria</taxon>
        <taxon>Campylobacterales</taxon>
        <taxon>Arcobacteraceae</taxon>
        <taxon>Aliarcobacter</taxon>
    </lineage>
</organism>
<accession>A0A2U2C038</accession>
<dbReference type="InterPro" id="IPR020103">
    <property type="entry name" value="PsdUridine_synth_cat_dom_sf"/>
</dbReference>
<dbReference type="EC" id="5.4.99.-" evidence="6"/>
<dbReference type="PROSITE" id="PS50889">
    <property type="entry name" value="S4"/>
    <property type="match status" value="1"/>
</dbReference>
<dbReference type="Pfam" id="PF01479">
    <property type="entry name" value="S4"/>
    <property type="match status" value="1"/>
</dbReference>
<dbReference type="PROSITE" id="PS01129">
    <property type="entry name" value="PSI_RLU"/>
    <property type="match status" value="1"/>
</dbReference>
<evidence type="ECO:0000256" key="5">
    <source>
        <dbReference type="PROSITE-ProRule" id="PRU00182"/>
    </source>
</evidence>
<dbReference type="Pfam" id="PF00849">
    <property type="entry name" value="PseudoU_synth_2"/>
    <property type="match status" value="1"/>
</dbReference>
<dbReference type="SUPFAM" id="SSF55120">
    <property type="entry name" value="Pseudouridine synthase"/>
    <property type="match status" value="1"/>
</dbReference>
<dbReference type="SMART" id="SM00363">
    <property type="entry name" value="S4"/>
    <property type="match status" value="1"/>
</dbReference>
<dbReference type="GO" id="GO:0003723">
    <property type="term" value="F:RNA binding"/>
    <property type="evidence" value="ECO:0007669"/>
    <property type="project" value="UniProtKB-KW"/>
</dbReference>
<name>A0A2U2C038_9BACT</name>
<dbReference type="InterPro" id="IPR036986">
    <property type="entry name" value="S4_RNA-bd_sf"/>
</dbReference>
<proteinExistence type="inferred from homology"/>
<dbReference type="CDD" id="cd02869">
    <property type="entry name" value="PseudoU_synth_RluA_like"/>
    <property type="match status" value="1"/>
</dbReference>
<evidence type="ECO:0000259" key="7">
    <source>
        <dbReference type="SMART" id="SM00363"/>
    </source>
</evidence>
<dbReference type="InterPro" id="IPR050188">
    <property type="entry name" value="RluA_PseudoU_synthase"/>
</dbReference>